<dbReference type="GeneID" id="111111381"/>
<evidence type="ECO:0000313" key="3">
    <source>
        <dbReference type="RefSeq" id="XP_022304044.1"/>
    </source>
</evidence>
<dbReference type="RefSeq" id="XP_022304044.1">
    <property type="nucleotide sequence ID" value="XM_022448336.1"/>
</dbReference>
<dbReference type="KEGG" id="cvn:111111381"/>
<feature type="compositionally biased region" description="Basic residues" evidence="1">
    <location>
        <begin position="98"/>
        <end position="117"/>
    </location>
</feature>
<gene>
    <name evidence="3" type="primary">LOC111111381</name>
</gene>
<organism evidence="2 3">
    <name type="scientific">Crassostrea virginica</name>
    <name type="common">Eastern oyster</name>
    <dbReference type="NCBI Taxonomy" id="6565"/>
    <lineage>
        <taxon>Eukaryota</taxon>
        <taxon>Metazoa</taxon>
        <taxon>Spiralia</taxon>
        <taxon>Lophotrochozoa</taxon>
        <taxon>Mollusca</taxon>
        <taxon>Bivalvia</taxon>
        <taxon>Autobranchia</taxon>
        <taxon>Pteriomorphia</taxon>
        <taxon>Ostreida</taxon>
        <taxon>Ostreoidea</taxon>
        <taxon>Ostreidae</taxon>
        <taxon>Crassostrea</taxon>
    </lineage>
</organism>
<proteinExistence type="predicted"/>
<name>A0A8B8BMH2_CRAVI</name>
<dbReference type="Gene3D" id="1.10.533.10">
    <property type="entry name" value="Death Domain, Fas"/>
    <property type="match status" value="1"/>
</dbReference>
<dbReference type="SUPFAM" id="SSF47986">
    <property type="entry name" value="DEATH domain"/>
    <property type="match status" value="1"/>
</dbReference>
<sequence>MERNTGFAVPELDLCGNLKMDFETYFSFLFIRLNILALLRIQEEYTPKASIRRRREKSKLNKVKIKRIRKKSNFWRCEDSNAWSCKHCQRKFTDNKKAKIKQQKTKRHKSTSTTRKKKSEDVPVVLLDFLSMKISPKETVPLCMHLLKETQMVETLRSYINPSDTIFRILHRWTCLHPHIDHIEELKTFFRNNGREDLIEEMESFSVDSYVYPGHVTGSEKIIDKSDISTVANNLSGMYYHVVRFLGLKPNTIYQVEADHVMSMKDQICKCLTAVPQLTRQSLCNALKYVGHCDIIAALIAKWKAKVS</sequence>
<dbReference type="Proteomes" id="UP000694844">
    <property type="component" value="Chromosome 9"/>
</dbReference>
<feature type="region of interest" description="Disordered" evidence="1">
    <location>
        <begin position="97"/>
        <end position="117"/>
    </location>
</feature>
<evidence type="ECO:0000256" key="1">
    <source>
        <dbReference type="SAM" id="MobiDB-lite"/>
    </source>
</evidence>
<dbReference type="InterPro" id="IPR011029">
    <property type="entry name" value="DEATH-like_dom_sf"/>
</dbReference>
<dbReference type="AlphaFoldDB" id="A0A8B8BMH2"/>
<accession>A0A8B8BMH2</accession>
<keyword evidence="2" id="KW-1185">Reference proteome</keyword>
<evidence type="ECO:0000313" key="2">
    <source>
        <dbReference type="Proteomes" id="UP000694844"/>
    </source>
</evidence>
<reference evidence="3" key="1">
    <citation type="submission" date="2025-08" db="UniProtKB">
        <authorList>
            <consortium name="RefSeq"/>
        </authorList>
    </citation>
    <scope>IDENTIFICATION</scope>
    <source>
        <tissue evidence="3">Whole sample</tissue>
    </source>
</reference>
<dbReference type="CDD" id="cd01670">
    <property type="entry name" value="Death"/>
    <property type="match status" value="1"/>
</dbReference>
<protein>
    <submittedName>
        <fullName evidence="3">Uncharacterized protein LOC111111381</fullName>
    </submittedName>
</protein>